<evidence type="ECO:0000313" key="3">
    <source>
        <dbReference type="EMBL" id="MCB8889230.1"/>
    </source>
</evidence>
<proteinExistence type="inferred from homology"/>
<feature type="domain" description="YCII-related" evidence="2">
    <location>
        <begin position="1"/>
        <end position="90"/>
    </location>
</feature>
<dbReference type="EMBL" id="WHVL01000003">
    <property type="protein sequence ID" value="MCB8889230.1"/>
    <property type="molecule type" value="Genomic_DNA"/>
</dbReference>
<dbReference type="RefSeq" id="WP_227389900.1">
    <property type="nucleotide sequence ID" value="NZ_JBHSCJ010000004.1"/>
</dbReference>
<accession>A0ABS8DT62</accession>
<evidence type="ECO:0000259" key="2">
    <source>
        <dbReference type="Pfam" id="PF03795"/>
    </source>
</evidence>
<organism evidence="3 4">
    <name type="scientific">Vreelandella malpeensis</name>
    <dbReference type="NCBI Taxonomy" id="1172368"/>
    <lineage>
        <taxon>Bacteria</taxon>
        <taxon>Pseudomonadati</taxon>
        <taxon>Pseudomonadota</taxon>
        <taxon>Gammaproteobacteria</taxon>
        <taxon>Oceanospirillales</taxon>
        <taxon>Halomonadaceae</taxon>
        <taxon>Vreelandella</taxon>
    </lineage>
</organism>
<gene>
    <name evidence="3" type="ORF">GEV37_08915</name>
</gene>
<keyword evidence="4" id="KW-1185">Reference proteome</keyword>
<dbReference type="InterPro" id="IPR005545">
    <property type="entry name" value="YCII"/>
</dbReference>
<dbReference type="PANTHER" id="PTHR33606:SF3">
    <property type="entry name" value="PROTEIN YCII"/>
    <property type="match status" value="1"/>
</dbReference>
<dbReference type="Pfam" id="PF03795">
    <property type="entry name" value="YCII"/>
    <property type="match status" value="1"/>
</dbReference>
<dbReference type="SUPFAM" id="SSF54909">
    <property type="entry name" value="Dimeric alpha+beta barrel"/>
    <property type="match status" value="1"/>
</dbReference>
<dbReference type="InterPro" id="IPR011008">
    <property type="entry name" value="Dimeric_a/b-barrel"/>
</dbReference>
<comment type="similarity">
    <text evidence="1">Belongs to the YciI family.</text>
</comment>
<comment type="caution">
    <text evidence="3">The sequence shown here is derived from an EMBL/GenBank/DDBJ whole genome shotgun (WGS) entry which is preliminary data.</text>
</comment>
<dbReference type="PANTHER" id="PTHR33606">
    <property type="entry name" value="PROTEIN YCII"/>
    <property type="match status" value="1"/>
</dbReference>
<dbReference type="Gene3D" id="3.30.70.1060">
    <property type="entry name" value="Dimeric alpha+beta barrel"/>
    <property type="match status" value="1"/>
</dbReference>
<sequence length="99" mass="11125">MQYVVTAYDFTDDDALSRRLANREAHLEGVQRMIEEGRFLSGGAILNDAGRMIGSTVHVAFDTRAALDAWLVQDPYTTGRVWETLDIREVRLVPVTQDA</sequence>
<dbReference type="Proteomes" id="UP001319882">
    <property type="component" value="Unassembled WGS sequence"/>
</dbReference>
<reference evidence="3 4" key="1">
    <citation type="journal article" date="2021" name="Sci. Rep.">
        <title>Genome analysis of a halophilic bacterium Halomonas malpeensis YU-PRIM-29(T) reveals its exopolysaccharide and pigment producing capabilities.</title>
        <authorList>
            <person name="Athmika"/>
            <person name="Ghate S.D."/>
            <person name="Arun A.B."/>
            <person name="Rao S.S."/>
            <person name="Kumar S.T.A."/>
            <person name="Kandiyil M.K."/>
            <person name="Saptami K."/>
            <person name="Rekha P.D."/>
        </authorList>
    </citation>
    <scope>NUCLEOTIDE SEQUENCE [LARGE SCALE GENOMIC DNA]</scope>
    <source>
        <strain evidence="4">prim 29</strain>
    </source>
</reference>
<dbReference type="InterPro" id="IPR051807">
    <property type="entry name" value="Sec-metab_biosynth-assoc"/>
</dbReference>
<protein>
    <recommendedName>
        <fullName evidence="2">YCII-related domain-containing protein</fullName>
    </recommendedName>
</protein>
<name>A0ABS8DT62_9GAMM</name>
<evidence type="ECO:0000256" key="1">
    <source>
        <dbReference type="ARBA" id="ARBA00007689"/>
    </source>
</evidence>
<evidence type="ECO:0000313" key="4">
    <source>
        <dbReference type="Proteomes" id="UP001319882"/>
    </source>
</evidence>